<dbReference type="EMBL" id="OIVN01004015">
    <property type="protein sequence ID" value="SPD14989.1"/>
    <property type="molecule type" value="Genomic_DNA"/>
</dbReference>
<gene>
    <name evidence="2" type="ORF">FSB_LOCUS42871</name>
</gene>
<proteinExistence type="predicted"/>
<reference evidence="2" key="1">
    <citation type="submission" date="2018-02" db="EMBL/GenBank/DDBJ databases">
        <authorList>
            <person name="Cohen D.B."/>
            <person name="Kent A.D."/>
        </authorList>
    </citation>
    <scope>NUCLEOTIDE SEQUENCE</scope>
</reference>
<feature type="region of interest" description="Disordered" evidence="1">
    <location>
        <begin position="1"/>
        <end position="25"/>
    </location>
</feature>
<evidence type="ECO:0000313" key="2">
    <source>
        <dbReference type="EMBL" id="SPD14989.1"/>
    </source>
</evidence>
<evidence type="ECO:0000256" key="1">
    <source>
        <dbReference type="SAM" id="MobiDB-lite"/>
    </source>
</evidence>
<protein>
    <submittedName>
        <fullName evidence="2">Uncharacterized protein</fullName>
    </submittedName>
</protein>
<dbReference type="AlphaFoldDB" id="A0A2N9HTJ2"/>
<name>A0A2N9HTJ2_FAGSY</name>
<feature type="compositionally biased region" description="Basic and acidic residues" evidence="1">
    <location>
        <begin position="50"/>
        <end position="63"/>
    </location>
</feature>
<organism evidence="2">
    <name type="scientific">Fagus sylvatica</name>
    <name type="common">Beechnut</name>
    <dbReference type="NCBI Taxonomy" id="28930"/>
    <lineage>
        <taxon>Eukaryota</taxon>
        <taxon>Viridiplantae</taxon>
        <taxon>Streptophyta</taxon>
        <taxon>Embryophyta</taxon>
        <taxon>Tracheophyta</taxon>
        <taxon>Spermatophyta</taxon>
        <taxon>Magnoliopsida</taxon>
        <taxon>eudicotyledons</taxon>
        <taxon>Gunneridae</taxon>
        <taxon>Pentapetalae</taxon>
        <taxon>rosids</taxon>
        <taxon>fabids</taxon>
        <taxon>Fagales</taxon>
        <taxon>Fagaceae</taxon>
        <taxon>Fagus</taxon>
    </lineage>
</organism>
<sequence>MGSGRFTKEERSTQGRKEAWSNQERKGSLTFGGRYSFLTADKGMSSGRFTKKEESQPKAKRQLEGNLNRGSCHSFHTADTWEQEPKHVFDLLKEQDQIWFHANGGQQPPWPRSMVVTIHLH</sequence>
<feature type="region of interest" description="Disordered" evidence="1">
    <location>
        <begin position="40"/>
        <end position="71"/>
    </location>
</feature>
<accession>A0A2N9HTJ2</accession>